<keyword evidence="1" id="KW-1133">Transmembrane helix</keyword>
<keyword evidence="4" id="KW-1185">Reference proteome</keyword>
<evidence type="ECO:0000256" key="1">
    <source>
        <dbReference type="SAM" id="Phobius"/>
    </source>
</evidence>
<evidence type="ECO:0000313" key="4">
    <source>
        <dbReference type="Proteomes" id="UP000535937"/>
    </source>
</evidence>
<sequence length="158" mass="18099">MESNPYSAPTSELTAATDDLISGDFQRFSAWWVFILSIVTLGIYPVYWICTRAQVVNRIHDNPIAPAWFYLMAIFCALTFLAGFIIPEMGAFYLMVYIGYIVTYLASLFKVRNRLQDLMSQSTGSAYRLGPVMTFLFNSIYLQYKINEYIDQSQQSAD</sequence>
<protein>
    <recommendedName>
        <fullName evidence="2">DUF4234 domain-containing protein</fullName>
    </recommendedName>
</protein>
<name>A0A7W4WBW9_9GAMM</name>
<dbReference type="Proteomes" id="UP000535937">
    <property type="component" value="Unassembled WGS sequence"/>
</dbReference>
<feature type="transmembrane region" description="Helical" evidence="1">
    <location>
        <begin position="67"/>
        <end position="86"/>
    </location>
</feature>
<proteinExistence type="predicted"/>
<keyword evidence="1" id="KW-0472">Membrane</keyword>
<keyword evidence="1" id="KW-0812">Transmembrane</keyword>
<accession>A0A7W4WBW9</accession>
<dbReference type="Pfam" id="PF14018">
    <property type="entry name" value="DUF4234"/>
    <property type="match status" value="1"/>
</dbReference>
<evidence type="ECO:0000259" key="2">
    <source>
        <dbReference type="Pfam" id="PF14018"/>
    </source>
</evidence>
<evidence type="ECO:0000313" key="3">
    <source>
        <dbReference type="EMBL" id="MBB3061425.1"/>
    </source>
</evidence>
<dbReference type="InterPro" id="IPR025328">
    <property type="entry name" value="DUF4234"/>
</dbReference>
<dbReference type="EMBL" id="JACHWZ010000009">
    <property type="protein sequence ID" value="MBB3061425.1"/>
    <property type="molecule type" value="Genomic_DNA"/>
</dbReference>
<comment type="caution">
    <text evidence="3">The sequence shown here is derived from an EMBL/GenBank/DDBJ whole genome shotgun (WGS) entry which is preliminary data.</text>
</comment>
<feature type="transmembrane region" description="Helical" evidence="1">
    <location>
        <begin position="28"/>
        <end position="47"/>
    </location>
</feature>
<dbReference type="RefSeq" id="WP_183459780.1">
    <property type="nucleotide sequence ID" value="NZ_JACHWZ010000009.1"/>
</dbReference>
<reference evidence="3 4" key="1">
    <citation type="submission" date="2020-08" db="EMBL/GenBank/DDBJ databases">
        <title>Genomic Encyclopedia of Type Strains, Phase III (KMG-III): the genomes of soil and plant-associated and newly described type strains.</title>
        <authorList>
            <person name="Whitman W."/>
        </authorList>
    </citation>
    <scope>NUCLEOTIDE SEQUENCE [LARGE SCALE GENOMIC DNA]</scope>
    <source>
        <strain evidence="3 4">CECT 8799</strain>
    </source>
</reference>
<feature type="domain" description="DUF4234" evidence="2">
    <location>
        <begin position="29"/>
        <end position="116"/>
    </location>
</feature>
<organism evidence="3 4">
    <name type="scientific">Microbulbifer rhizosphaerae</name>
    <dbReference type="NCBI Taxonomy" id="1562603"/>
    <lineage>
        <taxon>Bacteria</taxon>
        <taxon>Pseudomonadati</taxon>
        <taxon>Pseudomonadota</taxon>
        <taxon>Gammaproteobacteria</taxon>
        <taxon>Cellvibrionales</taxon>
        <taxon>Microbulbiferaceae</taxon>
        <taxon>Microbulbifer</taxon>
    </lineage>
</organism>
<dbReference type="AlphaFoldDB" id="A0A7W4WBW9"/>
<gene>
    <name evidence="3" type="ORF">FHS09_002258</name>
</gene>
<feature type="transmembrane region" description="Helical" evidence="1">
    <location>
        <begin position="92"/>
        <end position="111"/>
    </location>
</feature>